<evidence type="ECO:0000256" key="1">
    <source>
        <dbReference type="ARBA" id="ARBA00006295"/>
    </source>
</evidence>
<keyword evidence="5" id="KW-1185">Reference proteome</keyword>
<keyword evidence="2" id="KW-0159">Chromosome partition</keyword>
<dbReference type="InterPro" id="IPR050336">
    <property type="entry name" value="Chromosome_partition/occlusion"/>
</dbReference>
<evidence type="ECO:0000313" key="5">
    <source>
        <dbReference type="Proteomes" id="UP001595637"/>
    </source>
</evidence>
<sequence length="285" mass="32733">MARQKGFGKSLGKGLDALFSGNSEGETVIELEISEIRRNPYQPRMEFNEEKLKELAESIERHGVIQPIIVRKSVKGYDIVAGERRYRASRLLALTTIPAIVKEMTDTEMMELAIIENLQRENLNPLEEALSYRQLMTTLNITQNEVAQRLGKSRPYIANMLRLLKLPQSIRQMINDDELSGAHGRTLLALNDPVQIERAAKHAIAEGMSVRALETYVKDLKDRVAPKKQKKNQSRPAFIERHEAVLKERFGTTVEIKKQRKKGTISFEFRNEEEYKRIMSLLEND</sequence>
<dbReference type="PANTHER" id="PTHR33375">
    <property type="entry name" value="CHROMOSOME-PARTITIONING PROTEIN PARB-RELATED"/>
    <property type="match status" value="1"/>
</dbReference>
<proteinExistence type="inferred from homology"/>
<dbReference type="InterPro" id="IPR004437">
    <property type="entry name" value="ParB/RepB/Spo0J"/>
</dbReference>
<name>A0ABV7N113_9STAP</name>
<dbReference type="Gene3D" id="1.10.10.2830">
    <property type="match status" value="1"/>
</dbReference>
<dbReference type="InterPro" id="IPR041468">
    <property type="entry name" value="HTH_ParB/Spo0J"/>
</dbReference>
<evidence type="ECO:0000256" key="2">
    <source>
        <dbReference type="ARBA" id="ARBA00022829"/>
    </source>
</evidence>
<evidence type="ECO:0000259" key="3">
    <source>
        <dbReference type="SMART" id="SM00470"/>
    </source>
</evidence>
<accession>A0ABV7N113</accession>
<dbReference type="SUPFAM" id="SSF110849">
    <property type="entry name" value="ParB/Sulfiredoxin"/>
    <property type="match status" value="1"/>
</dbReference>
<dbReference type="Gene3D" id="3.90.1530.30">
    <property type="match status" value="1"/>
</dbReference>
<protein>
    <submittedName>
        <fullName evidence="4">ParB/RepB/Spo0J family partition protein</fullName>
    </submittedName>
</protein>
<dbReference type="SMART" id="SM00470">
    <property type="entry name" value="ParB"/>
    <property type="match status" value="1"/>
</dbReference>
<gene>
    <name evidence="4" type="ORF">ACFOEO_01440</name>
</gene>
<dbReference type="CDD" id="cd16393">
    <property type="entry name" value="SPO0J_N"/>
    <property type="match status" value="1"/>
</dbReference>
<dbReference type="InterPro" id="IPR003115">
    <property type="entry name" value="ParB_N"/>
</dbReference>
<dbReference type="Proteomes" id="UP001595637">
    <property type="component" value="Unassembled WGS sequence"/>
</dbReference>
<dbReference type="InterPro" id="IPR036086">
    <property type="entry name" value="ParB/Sulfiredoxin_sf"/>
</dbReference>
<comment type="caution">
    <text evidence="4">The sequence shown here is derived from an EMBL/GenBank/DDBJ whole genome shotgun (WGS) entry which is preliminary data.</text>
</comment>
<dbReference type="EMBL" id="JBHRVQ010000001">
    <property type="protein sequence ID" value="MFC3387270.1"/>
    <property type="molecule type" value="Genomic_DNA"/>
</dbReference>
<dbReference type="RefSeq" id="WP_380650908.1">
    <property type="nucleotide sequence ID" value="NZ_JBHRVQ010000001.1"/>
</dbReference>
<dbReference type="Pfam" id="PF02195">
    <property type="entry name" value="ParB_N"/>
    <property type="match status" value="1"/>
</dbReference>
<feature type="domain" description="ParB-like N-terminal" evidence="3">
    <location>
        <begin position="29"/>
        <end position="118"/>
    </location>
</feature>
<dbReference type="NCBIfam" id="TIGR00180">
    <property type="entry name" value="parB_part"/>
    <property type="match status" value="1"/>
</dbReference>
<organism evidence="4 5">
    <name type="scientific">Salinicoccus sesuvii</name>
    <dbReference type="NCBI Taxonomy" id="868281"/>
    <lineage>
        <taxon>Bacteria</taxon>
        <taxon>Bacillati</taxon>
        <taxon>Bacillota</taxon>
        <taxon>Bacilli</taxon>
        <taxon>Bacillales</taxon>
        <taxon>Staphylococcaceae</taxon>
        <taxon>Salinicoccus</taxon>
    </lineage>
</organism>
<evidence type="ECO:0000313" key="4">
    <source>
        <dbReference type="EMBL" id="MFC3387270.1"/>
    </source>
</evidence>
<comment type="similarity">
    <text evidence="1">Belongs to the ParB family.</text>
</comment>
<dbReference type="Pfam" id="PF17762">
    <property type="entry name" value="HTH_ParB"/>
    <property type="match status" value="1"/>
</dbReference>
<dbReference type="PANTHER" id="PTHR33375:SF1">
    <property type="entry name" value="CHROMOSOME-PARTITIONING PROTEIN PARB-RELATED"/>
    <property type="match status" value="1"/>
</dbReference>
<reference evidence="5" key="1">
    <citation type="journal article" date="2019" name="Int. J. Syst. Evol. Microbiol.">
        <title>The Global Catalogue of Microorganisms (GCM) 10K type strain sequencing project: providing services to taxonomists for standard genome sequencing and annotation.</title>
        <authorList>
            <consortium name="The Broad Institute Genomics Platform"/>
            <consortium name="The Broad Institute Genome Sequencing Center for Infectious Disease"/>
            <person name="Wu L."/>
            <person name="Ma J."/>
        </authorList>
    </citation>
    <scope>NUCLEOTIDE SEQUENCE [LARGE SCALE GENOMIC DNA]</scope>
    <source>
        <strain evidence="5">CCM 7756</strain>
    </source>
</reference>